<comment type="caution">
    <text evidence="4">The sequence shown here is derived from an EMBL/GenBank/DDBJ whole genome shotgun (WGS) entry which is preliminary data.</text>
</comment>
<dbReference type="EMBL" id="JACHHJ010000007">
    <property type="protein sequence ID" value="MBB6451499.1"/>
    <property type="molecule type" value="Genomic_DNA"/>
</dbReference>
<dbReference type="Proteomes" id="UP000568839">
    <property type="component" value="Unassembled WGS sequence"/>
</dbReference>
<feature type="region of interest" description="Disordered" evidence="1">
    <location>
        <begin position="169"/>
        <end position="216"/>
    </location>
</feature>
<evidence type="ECO:0000313" key="4">
    <source>
        <dbReference type="EMBL" id="MBB6451499.1"/>
    </source>
</evidence>
<keyword evidence="2" id="KW-0732">Signal</keyword>
<dbReference type="NCBIfam" id="NF040801">
    <property type="entry name" value="spore_GerD"/>
    <property type="match status" value="1"/>
</dbReference>
<gene>
    <name evidence="4" type="ORF">HNR44_003510</name>
</gene>
<dbReference type="RefSeq" id="WP_184405763.1">
    <property type="nucleotide sequence ID" value="NZ_JACHHJ010000007.1"/>
</dbReference>
<evidence type="ECO:0000259" key="3">
    <source>
        <dbReference type="Pfam" id="PF17898"/>
    </source>
</evidence>
<dbReference type="InterPro" id="IPR041262">
    <property type="entry name" value="GerD_central"/>
</dbReference>
<sequence>MKKVYTLFLMLLFLLISGCAAFENQGGGTAQSQEYEDTKEMVIDVLKTEDGQAALEDILTDEEFQESVLMDQDFVQETVQNTLTSDEGQQYFQEIMQQPDFQKNIADSMQQENEDILKRLMKDPEYQDMMMGIMQDPKMQQANLQLFSSSTYREEMQTAIEEAFDNPSFQSKLSDLIEQQQQEGGGSQEDSGNQEDSESGDQQGGQENAGGGNGGP</sequence>
<evidence type="ECO:0000256" key="2">
    <source>
        <dbReference type="SAM" id="SignalP"/>
    </source>
</evidence>
<name>A0A841PRT3_9BACL</name>
<feature type="domain" description="Spore germination GerD central core" evidence="3">
    <location>
        <begin position="69"/>
        <end position="179"/>
    </location>
</feature>
<protein>
    <submittedName>
        <fullName evidence="4">Spore germination protein D</fullName>
    </submittedName>
</protein>
<accession>A0A841PRT3</accession>
<dbReference type="Pfam" id="PF17898">
    <property type="entry name" value="GerD"/>
    <property type="match status" value="1"/>
</dbReference>
<evidence type="ECO:0000256" key="1">
    <source>
        <dbReference type="SAM" id="MobiDB-lite"/>
    </source>
</evidence>
<keyword evidence="5" id="KW-1185">Reference proteome</keyword>
<reference evidence="4 5" key="1">
    <citation type="submission" date="2020-08" db="EMBL/GenBank/DDBJ databases">
        <title>Genomic Encyclopedia of Type Strains, Phase IV (KMG-IV): sequencing the most valuable type-strain genomes for metagenomic binning, comparative biology and taxonomic classification.</title>
        <authorList>
            <person name="Goeker M."/>
        </authorList>
    </citation>
    <scope>NUCLEOTIDE SEQUENCE [LARGE SCALE GENOMIC DNA]</scope>
    <source>
        <strain evidence="4 5">DSM 21769</strain>
    </source>
</reference>
<dbReference type="PROSITE" id="PS51257">
    <property type="entry name" value="PROKAR_LIPOPROTEIN"/>
    <property type="match status" value="1"/>
</dbReference>
<dbReference type="Gene3D" id="1.10.260.100">
    <property type="match status" value="1"/>
</dbReference>
<feature type="chain" id="PRO_5038525988" evidence="2">
    <location>
        <begin position="22"/>
        <end position="216"/>
    </location>
</feature>
<proteinExistence type="predicted"/>
<organism evidence="4 5">
    <name type="scientific">Geomicrobium halophilum</name>
    <dbReference type="NCBI Taxonomy" id="549000"/>
    <lineage>
        <taxon>Bacteria</taxon>
        <taxon>Bacillati</taxon>
        <taxon>Bacillota</taxon>
        <taxon>Bacilli</taxon>
        <taxon>Bacillales</taxon>
        <taxon>Geomicrobium</taxon>
    </lineage>
</organism>
<dbReference type="AlphaFoldDB" id="A0A841PRT3"/>
<evidence type="ECO:0000313" key="5">
    <source>
        <dbReference type="Proteomes" id="UP000568839"/>
    </source>
</evidence>
<feature type="signal peptide" evidence="2">
    <location>
        <begin position="1"/>
        <end position="21"/>
    </location>
</feature>
<feature type="compositionally biased region" description="Gly residues" evidence="1">
    <location>
        <begin position="207"/>
        <end position="216"/>
    </location>
</feature>